<sequence length="237" mass="26733">MRWEFTPDEFIYLWTAMGSDRYPAPLSLLASTRWRHEWDAIEHDLRERLQVLDDPDLLPVLRTAANPDTSAVLVGTRKHPLRAYGAVIADIGVTMVQRAGTDHRHGGAVIVQVGSALLVPKVLTAVAGDCRPGHATSMVEAYERLCHQPSPNDWASAEPTTAQRMREVLAAPRTAHGHIEIRTQRRAENPPPPRYLSWLDVDNDGRYIYLRRYNDFHIDPCSSEGLRLGLTRLMDLT</sequence>
<evidence type="ECO:0000313" key="6">
    <source>
        <dbReference type="Proteomes" id="UP001611415"/>
    </source>
</evidence>
<accession>A0ABW7X6X6</accession>
<comment type="caution">
    <text evidence="5">The sequence shown here is derived from an EMBL/GenBank/DDBJ whole genome shotgun (WGS) entry which is preliminary data.</text>
</comment>
<protein>
    <submittedName>
        <fullName evidence="5">ESX secretion-associated protein EspG</fullName>
    </submittedName>
</protein>
<evidence type="ECO:0000313" key="5">
    <source>
        <dbReference type="EMBL" id="MFI2476754.1"/>
    </source>
</evidence>
<name>A0ABW7X6X6_9NOCA</name>
<keyword evidence="4" id="KW-0143">Chaperone</keyword>
<evidence type="ECO:0000256" key="4">
    <source>
        <dbReference type="ARBA" id="ARBA00023186"/>
    </source>
</evidence>
<reference evidence="5 6" key="1">
    <citation type="submission" date="2024-10" db="EMBL/GenBank/DDBJ databases">
        <title>The Natural Products Discovery Center: Release of the First 8490 Sequenced Strains for Exploring Actinobacteria Biosynthetic Diversity.</title>
        <authorList>
            <person name="Kalkreuter E."/>
            <person name="Kautsar S.A."/>
            <person name="Yang D."/>
            <person name="Bader C.D."/>
            <person name="Teijaro C.N."/>
            <person name="Fluegel L."/>
            <person name="Davis C.M."/>
            <person name="Simpson J.R."/>
            <person name="Lauterbach L."/>
            <person name="Steele A.D."/>
            <person name="Gui C."/>
            <person name="Meng S."/>
            <person name="Li G."/>
            <person name="Viehrig K."/>
            <person name="Ye F."/>
            <person name="Su P."/>
            <person name="Kiefer A.F."/>
            <person name="Nichols A."/>
            <person name="Cepeda A.J."/>
            <person name="Yan W."/>
            <person name="Fan B."/>
            <person name="Jiang Y."/>
            <person name="Adhikari A."/>
            <person name="Zheng C.-J."/>
            <person name="Schuster L."/>
            <person name="Cowan T.M."/>
            <person name="Smanski M.J."/>
            <person name="Chevrette M.G."/>
            <person name="De Carvalho L.P.S."/>
            <person name="Shen B."/>
        </authorList>
    </citation>
    <scope>NUCLEOTIDE SEQUENCE [LARGE SCALE GENOMIC DNA]</scope>
    <source>
        <strain evidence="5 6">NPDC019275</strain>
    </source>
</reference>
<dbReference type="InterPro" id="IPR025734">
    <property type="entry name" value="EspG"/>
</dbReference>
<comment type="similarity">
    <text evidence="2">Belongs to the EspG family.</text>
</comment>
<keyword evidence="3" id="KW-0963">Cytoplasm</keyword>
<evidence type="ECO:0000256" key="3">
    <source>
        <dbReference type="ARBA" id="ARBA00022490"/>
    </source>
</evidence>
<proteinExistence type="inferred from homology"/>
<dbReference type="EMBL" id="JBIRYO010000019">
    <property type="protein sequence ID" value="MFI2476754.1"/>
    <property type="molecule type" value="Genomic_DNA"/>
</dbReference>
<dbReference type="Proteomes" id="UP001611415">
    <property type="component" value="Unassembled WGS sequence"/>
</dbReference>
<evidence type="ECO:0000256" key="1">
    <source>
        <dbReference type="ARBA" id="ARBA00004496"/>
    </source>
</evidence>
<keyword evidence="6" id="KW-1185">Reference proteome</keyword>
<gene>
    <name evidence="5" type="ORF">ACH49W_25505</name>
</gene>
<organism evidence="5 6">
    <name type="scientific">Nocardia xishanensis</name>
    <dbReference type="NCBI Taxonomy" id="238964"/>
    <lineage>
        <taxon>Bacteria</taxon>
        <taxon>Bacillati</taxon>
        <taxon>Actinomycetota</taxon>
        <taxon>Actinomycetes</taxon>
        <taxon>Mycobacteriales</taxon>
        <taxon>Nocardiaceae</taxon>
        <taxon>Nocardia</taxon>
    </lineage>
</organism>
<comment type="subcellular location">
    <subcellularLocation>
        <location evidence="1">Cytoplasm</location>
    </subcellularLocation>
</comment>
<evidence type="ECO:0000256" key="2">
    <source>
        <dbReference type="ARBA" id="ARBA00006411"/>
    </source>
</evidence>
<dbReference type="RefSeq" id="WP_397094057.1">
    <property type="nucleotide sequence ID" value="NZ_JBIRYO010000019.1"/>
</dbReference>
<dbReference type="Pfam" id="PF14011">
    <property type="entry name" value="ESX-1_EspG"/>
    <property type="match status" value="1"/>
</dbReference>